<dbReference type="Pfam" id="PF01798">
    <property type="entry name" value="Nop"/>
    <property type="match status" value="1"/>
</dbReference>
<reference evidence="2" key="1">
    <citation type="submission" date="2013-08" db="EMBL/GenBank/DDBJ databases">
        <authorList>
            <person name="Mendez C."/>
            <person name="Richter M."/>
            <person name="Ferrer M."/>
            <person name="Sanchez J."/>
        </authorList>
    </citation>
    <scope>NUCLEOTIDE SEQUENCE</scope>
</reference>
<dbReference type="InterPro" id="IPR036070">
    <property type="entry name" value="Nop_dom_sf"/>
</dbReference>
<reference evidence="2" key="2">
    <citation type="journal article" date="2014" name="ISME J.">
        <title>Microbial stratification in low pH oxic and suboxic macroscopic growths along an acid mine drainage.</title>
        <authorList>
            <person name="Mendez-Garcia C."/>
            <person name="Mesa V."/>
            <person name="Sprenger R.R."/>
            <person name="Richter M."/>
            <person name="Diez M.S."/>
            <person name="Solano J."/>
            <person name="Bargiela R."/>
            <person name="Golyshina O.V."/>
            <person name="Manteca A."/>
            <person name="Ramos J.L."/>
            <person name="Gallego J.R."/>
            <person name="Llorente I."/>
            <person name="Martins Dos Santos V.A."/>
            <person name="Jensen O.N."/>
            <person name="Pelaez A.I."/>
            <person name="Sanchez J."/>
            <person name="Ferrer M."/>
        </authorList>
    </citation>
    <scope>NUCLEOTIDE SEQUENCE</scope>
</reference>
<dbReference type="InterPro" id="IPR002687">
    <property type="entry name" value="Nop_dom"/>
</dbReference>
<gene>
    <name evidence="2" type="ORF">B1B_17906</name>
</gene>
<dbReference type="InterPro" id="IPR012976">
    <property type="entry name" value="NOSIC"/>
</dbReference>
<dbReference type="EMBL" id="AUZY01011968">
    <property type="protein sequence ID" value="EQD31951.1"/>
    <property type="molecule type" value="Genomic_DNA"/>
</dbReference>
<evidence type="ECO:0000259" key="1">
    <source>
        <dbReference type="SMART" id="SM00931"/>
    </source>
</evidence>
<name>T0Y9U4_9ZZZZ</name>
<proteinExistence type="predicted"/>
<comment type="caution">
    <text evidence="2">The sequence shown here is derived from an EMBL/GenBank/DDBJ whole genome shotgun (WGS) entry which is preliminary data.</text>
</comment>
<dbReference type="AlphaFoldDB" id="T0Y9U4"/>
<dbReference type="SUPFAM" id="SSF89124">
    <property type="entry name" value="Nop domain"/>
    <property type="match status" value="1"/>
</dbReference>
<organism evidence="2">
    <name type="scientific">mine drainage metagenome</name>
    <dbReference type="NCBI Taxonomy" id="410659"/>
    <lineage>
        <taxon>unclassified sequences</taxon>
        <taxon>metagenomes</taxon>
        <taxon>ecological metagenomes</taxon>
    </lineage>
</organism>
<dbReference type="SMART" id="SM00931">
    <property type="entry name" value="NOSIC"/>
    <property type="match status" value="1"/>
</dbReference>
<protein>
    <submittedName>
        <fullName evidence="2">Pre-mRNA splicing protein</fullName>
    </submittedName>
</protein>
<dbReference type="Gene3D" id="1.10.287.4070">
    <property type="match status" value="1"/>
</dbReference>
<evidence type="ECO:0000313" key="2">
    <source>
        <dbReference type="EMBL" id="EQD31951.1"/>
    </source>
</evidence>
<feature type="domain" description="NOSIC" evidence="1">
    <location>
        <begin position="32"/>
        <end position="82"/>
    </location>
</feature>
<sequence>MQDRQSPEEIRREMIMAAKQGIKSAYSSEEYVLMQAINASIELERSYNLVYERLTEWYGIYFPEIRVDNPKTLATLISGASESVSEADAVVQSIDSEKIEEIVKHEGSMGRRMGEEEFDVIKNYAKLSMEMESFRERLDSYIKSASTRLMPNTTFLTDHIIAAELLSKSRLSRAALFDASRYSTAD</sequence>
<accession>T0Y9U4</accession>